<dbReference type="Pfam" id="PF00919">
    <property type="entry name" value="UPF0004"/>
    <property type="match status" value="1"/>
</dbReference>
<keyword evidence="4" id="KW-0479">Metal-binding</keyword>
<keyword evidence="5" id="KW-0408">Iron</keyword>
<evidence type="ECO:0000259" key="8">
    <source>
        <dbReference type="PROSITE" id="PS51918"/>
    </source>
</evidence>
<dbReference type="GO" id="GO:0005829">
    <property type="term" value="C:cytosol"/>
    <property type="evidence" value="ECO:0007669"/>
    <property type="project" value="TreeGrafter"/>
</dbReference>
<gene>
    <name evidence="9" type="ORF">METZ01_LOCUS341384</name>
</gene>
<dbReference type="Gene3D" id="3.80.30.20">
    <property type="entry name" value="tm_1862 like domain"/>
    <property type="match status" value="1"/>
</dbReference>
<dbReference type="PROSITE" id="PS01278">
    <property type="entry name" value="MTTASE_RADICAL"/>
    <property type="match status" value="1"/>
</dbReference>
<evidence type="ECO:0000256" key="1">
    <source>
        <dbReference type="ARBA" id="ARBA00001966"/>
    </source>
</evidence>
<dbReference type="AlphaFoldDB" id="A0A382QUF5"/>
<dbReference type="InterPro" id="IPR038135">
    <property type="entry name" value="Methylthiotransferase_N_sf"/>
</dbReference>
<protein>
    <submittedName>
        <fullName evidence="9">Uncharacterized protein</fullName>
    </submittedName>
</protein>
<dbReference type="Gene3D" id="3.40.50.12160">
    <property type="entry name" value="Methylthiotransferase, N-terminal domain"/>
    <property type="match status" value="1"/>
</dbReference>
<name>A0A382QUF5_9ZZZZ</name>
<dbReference type="PROSITE" id="PS51449">
    <property type="entry name" value="MTTASE_N"/>
    <property type="match status" value="1"/>
</dbReference>
<dbReference type="PROSITE" id="PS51918">
    <property type="entry name" value="RADICAL_SAM"/>
    <property type="match status" value="1"/>
</dbReference>
<dbReference type="InterPro" id="IPR023404">
    <property type="entry name" value="rSAM_horseshoe"/>
</dbReference>
<dbReference type="InterPro" id="IPR007197">
    <property type="entry name" value="rSAM"/>
</dbReference>
<evidence type="ECO:0000256" key="5">
    <source>
        <dbReference type="ARBA" id="ARBA00023004"/>
    </source>
</evidence>
<evidence type="ECO:0000256" key="4">
    <source>
        <dbReference type="ARBA" id="ARBA00022723"/>
    </source>
</evidence>
<dbReference type="GO" id="GO:0051539">
    <property type="term" value="F:4 iron, 4 sulfur cluster binding"/>
    <property type="evidence" value="ECO:0007669"/>
    <property type="project" value="UniProtKB-KW"/>
</dbReference>
<feature type="non-terminal residue" evidence="9">
    <location>
        <position position="287"/>
    </location>
</feature>
<dbReference type="InterPro" id="IPR005839">
    <property type="entry name" value="Methylthiotransferase"/>
</dbReference>
<dbReference type="NCBIfam" id="TIGR00089">
    <property type="entry name" value="MiaB/RimO family radical SAM methylthiotransferase"/>
    <property type="match status" value="1"/>
</dbReference>
<dbReference type="PANTHER" id="PTHR43020:SF2">
    <property type="entry name" value="MITOCHONDRIAL TRNA METHYLTHIOTRANSFERASE CDK5RAP1"/>
    <property type="match status" value="1"/>
</dbReference>
<dbReference type="FunFam" id="3.40.50.12160:FF:000003">
    <property type="entry name" value="CDK5 regulatory subunit-associated protein 1"/>
    <property type="match status" value="1"/>
</dbReference>
<dbReference type="GO" id="GO:0046872">
    <property type="term" value="F:metal ion binding"/>
    <property type="evidence" value="ECO:0007669"/>
    <property type="project" value="UniProtKB-KW"/>
</dbReference>
<dbReference type="InterPro" id="IPR013848">
    <property type="entry name" value="Methylthiotransferase_N"/>
</dbReference>
<keyword evidence="6" id="KW-0411">Iron-sulfur</keyword>
<keyword evidence="3" id="KW-0949">S-adenosyl-L-methionine</keyword>
<dbReference type="EMBL" id="UINC01116650">
    <property type="protein sequence ID" value="SVC88530.1"/>
    <property type="molecule type" value="Genomic_DNA"/>
</dbReference>
<reference evidence="9" key="1">
    <citation type="submission" date="2018-05" db="EMBL/GenBank/DDBJ databases">
        <authorList>
            <person name="Lanie J.A."/>
            <person name="Ng W.-L."/>
            <person name="Kazmierczak K.M."/>
            <person name="Andrzejewski T.M."/>
            <person name="Davidsen T.M."/>
            <person name="Wayne K.J."/>
            <person name="Tettelin H."/>
            <person name="Glass J.I."/>
            <person name="Rusch D."/>
            <person name="Podicherti R."/>
            <person name="Tsui H.-C.T."/>
            <person name="Winkler M.E."/>
        </authorList>
    </citation>
    <scope>NUCLEOTIDE SEQUENCE</scope>
</reference>
<evidence type="ECO:0000256" key="3">
    <source>
        <dbReference type="ARBA" id="ARBA00022691"/>
    </source>
</evidence>
<dbReference type="SUPFAM" id="SSF102114">
    <property type="entry name" value="Radical SAM enzymes"/>
    <property type="match status" value="1"/>
</dbReference>
<sequence>MPAKQIVQFVSKNTDKSLYIKTFGCQMNVYDSERMSELLGKIGFIRHPTPDSVDMIILNTCHIREKASEKLFSELGRLRLMKEQRERAGGRLVLAVAGCVAQGVGKEIASRVPEVDIVVGPQNYHQLPILVQQALEGDGLSLVHAEFPAESKFDFLPDERNHEGVSAFLSIQEGCDKFCTFCVVPYTRGAEYSRPVSEIIFEAQSLVECGVREITLLGQNVNAYHGLKADQTVASLSVLIEELGAIDGLSRIRYTTSHPKDVDDGLVSAHKRLPFLMPHLHLPVQSG</sequence>
<proteinExistence type="predicted"/>
<organism evidence="9">
    <name type="scientific">marine metagenome</name>
    <dbReference type="NCBI Taxonomy" id="408172"/>
    <lineage>
        <taxon>unclassified sequences</taxon>
        <taxon>metagenomes</taxon>
        <taxon>ecological metagenomes</taxon>
    </lineage>
</organism>
<evidence type="ECO:0000259" key="7">
    <source>
        <dbReference type="PROSITE" id="PS51449"/>
    </source>
</evidence>
<feature type="domain" description="Radical SAM core" evidence="8">
    <location>
        <begin position="161"/>
        <end position="287"/>
    </location>
</feature>
<dbReference type="GO" id="GO:0035597">
    <property type="term" value="F:tRNA-2-methylthio-N(6)-dimethylallyladenosine(37) synthase activity"/>
    <property type="evidence" value="ECO:0007669"/>
    <property type="project" value="TreeGrafter"/>
</dbReference>
<dbReference type="InterPro" id="IPR058240">
    <property type="entry name" value="rSAM_sf"/>
</dbReference>
<comment type="cofactor">
    <cofactor evidence="1">
        <name>[4Fe-4S] cluster</name>
        <dbReference type="ChEBI" id="CHEBI:49883"/>
    </cofactor>
</comment>
<feature type="domain" description="MTTase N-terminal" evidence="7">
    <location>
        <begin position="16"/>
        <end position="136"/>
    </location>
</feature>
<dbReference type="Pfam" id="PF04055">
    <property type="entry name" value="Radical_SAM"/>
    <property type="match status" value="1"/>
</dbReference>
<evidence type="ECO:0000256" key="6">
    <source>
        <dbReference type="ARBA" id="ARBA00023014"/>
    </source>
</evidence>
<dbReference type="SFLD" id="SFLDS00029">
    <property type="entry name" value="Radical_SAM"/>
    <property type="match status" value="1"/>
</dbReference>
<dbReference type="InterPro" id="IPR020612">
    <property type="entry name" value="Methylthiotransferase_CS"/>
</dbReference>
<dbReference type="PANTHER" id="PTHR43020">
    <property type="entry name" value="CDK5 REGULATORY SUBUNIT-ASSOCIATED PROTEIN 1"/>
    <property type="match status" value="1"/>
</dbReference>
<evidence type="ECO:0000256" key="2">
    <source>
        <dbReference type="ARBA" id="ARBA00022485"/>
    </source>
</evidence>
<keyword evidence="2" id="KW-0004">4Fe-4S</keyword>
<accession>A0A382QUF5</accession>
<evidence type="ECO:0000313" key="9">
    <source>
        <dbReference type="EMBL" id="SVC88530.1"/>
    </source>
</evidence>